<dbReference type="PROSITE" id="PS50893">
    <property type="entry name" value="ABC_TRANSPORTER_2"/>
    <property type="match status" value="2"/>
</dbReference>
<dbReference type="RefSeq" id="WP_058265593.1">
    <property type="nucleotide sequence ID" value="NZ_FMYN01000003.1"/>
</dbReference>
<dbReference type="GO" id="GO:0016887">
    <property type="term" value="F:ATP hydrolysis activity"/>
    <property type="evidence" value="ECO:0007669"/>
    <property type="project" value="InterPro"/>
</dbReference>
<evidence type="ECO:0000256" key="4">
    <source>
        <dbReference type="ARBA" id="ARBA00022840"/>
    </source>
</evidence>
<keyword evidence="2" id="KW-0677">Repeat</keyword>
<keyword evidence="1" id="KW-0813">Transport</keyword>
<gene>
    <name evidence="6" type="ORF">AS033_11505</name>
</gene>
<dbReference type="Proteomes" id="UP000053797">
    <property type="component" value="Unassembled WGS sequence"/>
</dbReference>
<evidence type="ECO:0000256" key="1">
    <source>
        <dbReference type="ARBA" id="ARBA00022448"/>
    </source>
</evidence>
<dbReference type="PANTHER" id="PTHR43790:SF9">
    <property type="entry name" value="GALACTOFURANOSE TRANSPORTER ATP-BINDING PROTEIN YTFR"/>
    <property type="match status" value="1"/>
</dbReference>
<dbReference type="Pfam" id="PF00005">
    <property type="entry name" value="ABC_tran"/>
    <property type="match status" value="2"/>
</dbReference>
<dbReference type="InterPro" id="IPR003439">
    <property type="entry name" value="ABC_transporter-like_ATP-bd"/>
</dbReference>
<protein>
    <submittedName>
        <fullName evidence="6">ABC transporter</fullName>
    </submittedName>
</protein>
<feature type="domain" description="ABC transporter" evidence="5">
    <location>
        <begin position="8"/>
        <end position="247"/>
    </location>
</feature>
<dbReference type="InterPro" id="IPR003593">
    <property type="entry name" value="AAA+_ATPase"/>
</dbReference>
<dbReference type="AlphaFoldDB" id="A0A0V8GFJ3"/>
<dbReference type="PROSITE" id="PS00211">
    <property type="entry name" value="ABC_TRANSPORTER_1"/>
    <property type="match status" value="1"/>
</dbReference>
<proteinExistence type="predicted"/>
<dbReference type="OrthoDB" id="9771863at2"/>
<dbReference type="InterPro" id="IPR027417">
    <property type="entry name" value="P-loop_NTPase"/>
</dbReference>
<dbReference type="SUPFAM" id="SSF52540">
    <property type="entry name" value="P-loop containing nucleoside triphosphate hydrolases"/>
    <property type="match status" value="2"/>
</dbReference>
<dbReference type="InterPro" id="IPR050107">
    <property type="entry name" value="ABC_carbohydrate_import_ATPase"/>
</dbReference>
<dbReference type="Gene3D" id="3.40.50.300">
    <property type="entry name" value="P-loop containing nucleotide triphosphate hydrolases"/>
    <property type="match status" value="2"/>
</dbReference>
<accession>A0A0V8GFJ3</accession>
<dbReference type="CDD" id="cd03215">
    <property type="entry name" value="ABC_Carb_Monos_II"/>
    <property type="match status" value="1"/>
</dbReference>
<organism evidence="6 7">
    <name type="scientific">Exiguobacterium indicum</name>
    <dbReference type="NCBI Taxonomy" id="296995"/>
    <lineage>
        <taxon>Bacteria</taxon>
        <taxon>Bacillati</taxon>
        <taxon>Bacillota</taxon>
        <taxon>Bacilli</taxon>
        <taxon>Bacillales</taxon>
        <taxon>Bacillales Family XII. Incertae Sedis</taxon>
        <taxon>Exiguobacterium</taxon>
    </lineage>
</organism>
<evidence type="ECO:0000313" key="7">
    <source>
        <dbReference type="Proteomes" id="UP000053797"/>
    </source>
</evidence>
<evidence type="ECO:0000256" key="2">
    <source>
        <dbReference type="ARBA" id="ARBA00022737"/>
    </source>
</evidence>
<dbReference type="PANTHER" id="PTHR43790">
    <property type="entry name" value="CARBOHYDRATE TRANSPORT ATP-BINDING PROTEIN MG119-RELATED"/>
    <property type="match status" value="1"/>
</dbReference>
<dbReference type="SMART" id="SM00382">
    <property type="entry name" value="AAA"/>
    <property type="match status" value="2"/>
</dbReference>
<feature type="domain" description="ABC transporter" evidence="5">
    <location>
        <begin position="257"/>
        <end position="500"/>
    </location>
</feature>
<keyword evidence="4" id="KW-0067">ATP-binding</keyword>
<evidence type="ECO:0000259" key="5">
    <source>
        <dbReference type="PROSITE" id="PS50893"/>
    </source>
</evidence>
<comment type="caution">
    <text evidence="6">The sequence shown here is derived from an EMBL/GenBank/DDBJ whole genome shotgun (WGS) entry which is preliminary data.</text>
</comment>
<dbReference type="InterPro" id="IPR017871">
    <property type="entry name" value="ABC_transporter-like_CS"/>
</dbReference>
<keyword evidence="3" id="KW-0547">Nucleotide-binding</keyword>
<dbReference type="EMBL" id="LNQL01000003">
    <property type="protein sequence ID" value="KSU48945.1"/>
    <property type="molecule type" value="Genomic_DNA"/>
</dbReference>
<reference evidence="6 7" key="1">
    <citation type="journal article" date="2015" name="Int. J. Syst. Evol. Microbiol.">
        <title>Exiguobacterium enclense sp. nov., isolated from sediment.</title>
        <authorList>
            <person name="Dastager S.G."/>
            <person name="Mawlankar R."/>
            <person name="Sonalkar V.V."/>
            <person name="Thorat M.N."/>
            <person name="Mual P."/>
            <person name="Verma A."/>
            <person name="Krishnamurthi S."/>
            <person name="Tang S.K."/>
            <person name="Li W.J."/>
        </authorList>
    </citation>
    <scope>NUCLEOTIDE SEQUENCE [LARGE SCALE GENOMIC DNA]</scope>
    <source>
        <strain evidence="6 7">NIO-1109</strain>
    </source>
</reference>
<name>A0A0V8GFJ3_9BACL</name>
<sequence>MTSTNHHLKMTGISLAFPGVQALKQVSFEVKSGEIHALVGANGAGKSTLMKVLSGAETADEGTIRLDGKELSITSPRDAKQIGIDLVQQEVDVALVPYLTVAENICLDLLTDGTMTGFVSQRRYIQRAKEALATLQADISIKTRVEELRLAEKQLVLIARALVQERRFLIFDEPTAPLSQAETSHLFSVVRRLAERGLGIIFISHRLQELYEICDSISVMRDGQLISRHLLTDITKEAVVEQMLGRRLTSVAKTSRVNATNVLTVESATNGDVHNISLTVQAGEVVGIAGLVGAGKTELCKALFGDRPFQEGEVRIGGKAHRLRNPQAAIQAGIGLVPEERRKEGILVADSVAENLTAAAAHDFVNRWGLMDRRKEADQASQWVKELGIKVTDVKQEVGQLSGGNQQKVAIGKWLLTDVSVLVLDEPTKGVDVGAKQDIYRLIDGLAQQQKGILYATSEWDELLTVTDRIYVMFDGRIVHETKTADTSEETLLWYATGGGQR</sequence>
<evidence type="ECO:0000256" key="3">
    <source>
        <dbReference type="ARBA" id="ARBA00022741"/>
    </source>
</evidence>
<evidence type="ECO:0000313" key="6">
    <source>
        <dbReference type="EMBL" id="KSU48945.1"/>
    </source>
</evidence>
<dbReference type="CDD" id="cd03216">
    <property type="entry name" value="ABC_Carb_Monos_I"/>
    <property type="match status" value="1"/>
</dbReference>
<dbReference type="GO" id="GO:0005524">
    <property type="term" value="F:ATP binding"/>
    <property type="evidence" value="ECO:0007669"/>
    <property type="project" value="UniProtKB-KW"/>
</dbReference>